<dbReference type="Proteomes" id="UP000095286">
    <property type="component" value="Unplaced"/>
</dbReference>
<dbReference type="WBParaSite" id="RSKR_0000426450.1">
    <property type="protein sequence ID" value="RSKR_0000426450.1"/>
    <property type="gene ID" value="RSKR_0000426450"/>
</dbReference>
<sequence>MSRLKKYYFLSTIISITILNTINCYDTKSDDDACYRECEGTTFGCKTKLIYWNGEDVEGVYKLNNGIINITCTFDSLPRSVNVRWKFKRSPYVLSDSSVNNYIGNDNVYEKLKCHQLEYTHSCNVSPDHVQRAFSTCVLNVANIDMTGFYKCEAIDTNSGIVLAQSNEIAVKVIGIQSVRIYESKLIPQKSGYVQLEICANSLPRISWLTNSVVLQPEESKHLFSSSPITKIPNINEDTKIIPRMQPLNALEKSDPFCYYAQLFISNVDKQIENLKVSLAIEAEVEIRHLNIKIEDVKENSGMINNCYNKFNVLTVIAFLFLMI</sequence>
<organism evidence="1 2">
    <name type="scientific">Rhabditophanes sp. KR3021</name>
    <dbReference type="NCBI Taxonomy" id="114890"/>
    <lineage>
        <taxon>Eukaryota</taxon>
        <taxon>Metazoa</taxon>
        <taxon>Ecdysozoa</taxon>
        <taxon>Nematoda</taxon>
        <taxon>Chromadorea</taxon>
        <taxon>Rhabditida</taxon>
        <taxon>Tylenchina</taxon>
        <taxon>Panagrolaimomorpha</taxon>
        <taxon>Strongyloidoidea</taxon>
        <taxon>Alloionematidae</taxon>
        <taxon>Rhabditophanes</taxon>
    </lineage>
</organism>
<reference evidence="2" key="1">
    <citation type="submission" date="2016-11" db="UniProtKB">
        <authorList>
            <consortium name="WormBaseParasite"/>
        </authorList>
    </citation>
    <scope>IDENTIFICATION</scope>
    <source>
        <strain evidence="2">KR3021</strain>
    </source>
</reference>
<accession>A0AC35TUC9</accession>
<name>A0AC35TUC9_9BILA</name>
<proteinExistence type="predicted"/>
<evidence type="ECO:0000313" key="1">
    <source>
        <dbReference type="Proteomes" id="UP000095286"/>
    </source>
</evidence>
<evidence type="ECO:0000313" key="2">
    <source>
        <dbReference type="WBParaSite" id="RSKR_0000426450.1"/>
    </source>
</evidence>
<protein>
    <submittedName>
        <fullName evidence="2">Ig-like domain-containing protein</fullName>
    </submittedName>
</protein>